<dbReference type="RefSeq" id="WP_284281092.1">
    <property type="nucleotide sequence ID" value="NZ_BSOJ01000015.1"/>
</dbReference>
<evidence type="ECO:0000259" key="6">
    <source>
        <dbReference type="PROSITE" id="PS50111"/>
    </source>
</evidence>
<feature type="coiled-coil region" evidence="4">
    <location>
        <begin position="517"/>
        <end position="544"/>
    </location>
</feature>
<gene>
    <name evidence="7" type="primary">mcp</name>
    <name evidence="7" type="ORF">GCM10007875_15760</name>
</gene>
<evidence type="ECO:0000256" key="2">
    <source>
        <dbReference type="ARBA" id="ARBA00029447"/>
    </source>
</evidence>
<feature type="domain" description="Methyl-accepting transducer" evidence="6">
    <location>
        <begin position="324"/>
        <end position="539"/>
    </location>
</feature>
<comment type="similarity">
    <text evidence="2">Belongs to the methyl-accepting chemotaxis (MCP) protein family.</text>
</comment>
<dbReference type="Pfam" id="PF18575">
    <property type="entry name" value="HAMP_N3"/>
    <property type="match status" value="2"/>
</dbReference>
<dbReference type="PANTHER" id="PTHR43531:SF11">
    <property type="entry name" value="METHYL-ACCEPTING CHEMOTAXIS PROTEIN 3"/>
    <property type="match status" value="1"/>
</dbReference>
<keyword evidence="8" id="KW-1185">Reference proteome</keyword>
<name>A0ABQ5YT82_9BURK</name>
<dbReference type="PROSITE" id="PS50111">
    <property type="entry name" value="CHEMOTAXIS_TRANSDUC_2"/>
    <property type="match status" value="1"/>
</dbReference>
<accession>A0ABQ5YT82</accession>
<keyword evidence="3" id="KW-0807">Transducer</keyword>
<dbReference type="InterPro" id="IPR004090">
    <property type="entry name" value="Chemotax_Me-accpt_rcpt"/>
</dbReference>
<evidence type="ECO:0000256" key="5">
    <source>
        <dbReference type="SAM" id="MobiDB-lite"/>
    </source>
</evidence>
<keyword evidence="1" id="KW-0145">Chemotaxis</keyword>
<organism evidence="7 8">
    <name type="scientific">Limnobacter litoralis</name>
    <dbReference type="NCBI Taxonomy" id="481366"/>
    <lineage>
        <taxon>Bacteria</taxon>
        <taxon>Pseudomonadati</taxon>
        <taxon>Pseudomonadota</taxon>
        <taxon>Betaproteobacteria</taxon>
        <taxon>Burkholderiales</taxon>
        <taxon>Burkholderiaceae</taxon>
        <taxon>Limnobacter</taxon>
    </lineage>
</organism>
<dbReference type="PANTHER" id="PTHR43531">
    <property type="entry name" value="PROTEIN ICFG"/>
    <property type="match status" value="1"/>
</dbReference>
<dbReference type="Gene3D" id="1.10.287.950">
    <property type="entry name" value="Methyl-accepting chemotaxis protein"/>
    <property type="match status" value="1"/>
</dbReference>
<dbReference type="InterPro" id="IPR004089">
    <property type="entry name" value="MCPsignal_dom"/>
</dbReference>
<keyword evidence="4" id="KW-0175">Coiled coil</keyword>
<evidence type="ECO:0000313" key="8">
    <source>
        <dbReference type="Proteomes" id="UP001156664"/>
    </source>
</evidence>
<proteinExistence type="inferred from homology"/>
<dbReference type="Gene3D" id="1.20.120.1530">
    <property type="match status" value="2"/>
</dbReference>
<reference evidence="8" key="1">
    <citation type="journal article" date="2019" name="Int. J. Syst. Evol. Microbiol.">
        <title>The Global Catalogue of Microorganisms (GCM) 10K type strain sequencing project: providing services to taxonomists for standard genome sequencing and annotation.</title>
        <authorList>
            <consortium name="The Broad Institute Genomics Platform"/>
            <consortium name="The Broad Institute Genome Sequencing Center for Infectious Disease"/>
            <person name="Wu L."/>
            <person name="Ma J."/>
        </authorList>
    </citation>
    <scope>NUCLEOTIDE SEQUENCE [LARGE SCALE GENOMIC DNA]</scope>
    <source>
        <strain evidence="8">NBRC 105857</strain>
    </source>
</reference>
<dbReference type="Proteomes" id="UP001156664">
    <property type="component" value="Unassembled WGS sequence"/>
</dbReference>
<dbReference type="InterPro" id="IPR041395">
    <property type="entry name" value="McpB_HAMP_3rd"/>
</dbReference>
<evidence type="ECO:0000313" key="7">
    <source>
        <dbReference type="EMBL" id="GLR26486.1"/>
    </source>
</evidence>
<sequence length="602" mass="65325">MSNFSLFGSKATGTMVRQLQQMGSDLSTPKLIGGIFNTSELKDEHLQLAQGLNGLLKSLGQRIQALEDDKRDNQALLSKFVSAQTEMSDKHNDHGQISAIIDENQFSGDFKTMAHNVNSMVQAHIGVKMRMVDLITKYSKGDFSDTMETLPGEKKKVSDAVQNAKVIMESNATELAKFIAEQSEMAHQHNDLGIISHKIDESKFSGHFREMAKGVNDMVQAHISVKMRMVELITEYANSEFRQDMETLKGEKLVVSDAVQAAKRIMQQSHESLKKVVVVLECMARGDFTRRLDGEYTGLLAEVQSNVNTTMEKLCEVISEVRSNAYQLSHAVQEISKTSTSLSGSASAQAASVEEVSASIEEIAGSIRQNSDNSRVTDQIASKAAVEAKDGGHAVIETMQAMKAIASKISIVDDIAYQTNLLALNAAIEAARAGDHGKGFAVVATEVRKLAERSQMAAQEIGDLAESSVKLAEKAGGLLDEMVPAINRTSDLVQEITAASSEQSNGVSQINQAMGNLNQQTQHNAAASEELAATAEEMNAQSQKLLEMMAFFTVNEGERKSANGSARPAARTVTNSVQPRPAAQKPKSAPAMVDKFDEFEEF</sequence>
<feature type="coiled-coil region" evidence="4">
    <location>
        <begin position="49"/>
        <end position="76"/>
    </location>
</feature>
<dbReference type="PRINTS" id="PR00260">
    <property type="entry name" value="CHEMTRNSDUCR"/>
</dbReference>
<protein>
    <submittedName>
        <fullName evidence="7">Methyl-accepting chemotaxis protein</fullName>
    </submittedName>
</protein>
<evidence type="ECO:0000256" key="1">
    <source>
        <dbReference type="ARBA" id="ARBA00022500"/>
    </source>
</evidence>
<dbReference type="SMART" id="SM00283">
    <property type="entry name" value="MA"/>
    <property type="match status" value="1"/>
</dbReference>
<evidence type="ECO:0000256" key="3">
    <source>
        <dbReference type="PROSITE-ProRule" id="PRU00284"/>
    </source>
</evidence>
<dbReference type="Pfam" id="PF00015">
    <property type="entry name" value="MCPsignal"/>
    <property type="match status" value="1"/>
</dbReference>
<dbReference type="InterPro" id="IPR051310">
    <property type="entry name" value="MCP_chemotaxis"/>
</dbReference>
<evidence type="ECO:0000256" key="4">
    <source>
        <dbReference type="SAM" id="Coils"/>
    </source>
</evidence>
<dbReference type="EMBL" id="BSOJ01000015">
    <property type="protein sequence ID" value="GLR26486.1"/>
    <property type="molecule type" value="Genomic_DNA"/>
</dbReference>
<comment type="caution">
    <text evidence="7">The sequence shown here is derived from an EMBL/GenBank/DDBJ whole genome shotgun (WGS) entry which is preliminary data.</text>
</comment>
<dbReference type="SUPFAM" id="SSF58104">
    <property type="entry name" value="Methyl-accepting chemotaxis protein (MCP) signaling domain"/>
    <property type="match status" value="1"/>
</dbReference>
<feature type="region of interest" description="Disordered" evidence="5">
    <location>
        <begin position="559"/>
        <end position="602"/>
    </location>
</feature>